<dbReference type="EMBL" id="JAIWQS010000003">
    <property type="protein sequence ID" value="KAJ8770331.1"/>
    <property type="molecule type" value="Genomic_DNA"/>
</dbReference>
<protein>
    <recommendedName>
        <fullName evidence="1">DUF4218 domain-containing protein</fullName>
    </recommendedName>
</protein>
<sequence>MRFGMDQSYTHWVLHGEKPEYRFMSRVERLDNANVDIDGMGNDINEGDGDEEDDGMQDLLHDMGTFVNDCPIDEDGRSRPKGVEDFIGQGFHELLSKATEELYPGCTNFSKLSFLIKLLHLKVYNKWNNKSFDMLLGLLKDVLPNCETFPKSYYEANQFLRSVGLGYVSIHACKYDCSLFWKEYGDLQSCPKCGTSRWRINDGKGKKIPWKVLRYFPLKSRLQRLFMSSKTAKQMTWHNDRTKGDGNNMVHPSDGEAWKSFDELYPDFAREPRNFRLGLATDGFNPHGNMSLSYTVWPVVLLAYNLPPWMCMDESFFMLSLVIPGPKAVGRDIDVYMRPLVDELSELWEDGFDIFDASKGKKFRKHAALLWTINDFPAYGTISGWSTKGYKTCPVCNTHTPSCKLRSKIGYLGHRRFLPYNHPWRRSKKFDGKSDHRTIPNLPDGDAVVEQLCHVENICYGKHPSNKRRRRLEGELNWNKKSILFDLPYWHKLRLRHNLDVMHIEKNICDNILDTLMNVEGKTKDTIKARLDLEDMNIQKELHLIRAADGTIVGKPPACYTMSLDEKKKFCEFVKQVKFPDGYASNISRCVNVDERKISGLKSHDCHILLQSILPLGTRGILNKDVTGVLLELGNFFRRICRRSLNKDDVQTMCEEIILILCKLEMIYPPAFFDVMVHLAIHLPNEALLGGPVTYRWMYPIERFLGTLKGFFKNKAHLEGSITEAYVVKECTTFCSMYLKGIETNFNVPDRFNDMVNGSDISVFCQQCKPIGSGKIIVLPTKELEIAHWYVLMNCHEISSLIE</sequence>
<dbReference type="InterPro" id="IPR025452">
    <property type="entry name" value="DUF4218"/>
</dbReference>
<evidence type="ECO:0000313" key="3">
    <source>
        <dbReference type="Proteomes" id="UP001159364"/>
    </source>
</evidence>
<dbReference type="PANTHER" id="PTHR10775">
    <property type="entry name" value="OS08G0208400 PROTEIN"/>
    <property type="match status" value="1"/>
</dbReference>
<dbReference type="AlphaFoldDB" id="A0AAV8TTP9"/>
<organism evidence="2 3">
    <name type="scientific">Erythroxylum novogranatense</name>
    <dbReference type="NCBI Taxonomy" id="1862640"/>
    <lineage>
        <taxon>Eukaryota</taxon>
        <taxon>Viridiplantae</taxon>
        <taxon>Streptophyta</taxon>
        <taxon>Embryophyta</taxon>
        <taxon>Tracheophyta</taxon>
        <taxon>Spermatophyta</taxon>
        <taxon>Magnoliopsida</taxon>
        <taxon>eudicotyledons</taxon>
        <taxon>Gunneridae</taxon>
        <taxon>Pentapetalae</taxon>
        <taxon>rosids</taxon>
        <taxon>fabids</taxon>
        <taxon>Malpighiales</taxon>
        <taxon>Erythroxylaceae</taxon>
        <taxon>Erythroxylum</taxon>
    </lineage>
</organism>
<comment type="caution">
    <text evidence="2">The sequence shown here is derived from an EMBL/GenBank/DDBJ whole genome shotgun (WGS) entry which is preliminary data.</text>
</comment>
<dbReference type="InterPro" id="IPR004242">
    <property type="entry name" value="Transposase_21"/>
</dbReference>
<name>A0AAV8TTP9_9ROSI</name>
<dbReference type="Pfam" id="PF02992">
    <property type="entry name" value="Transposase_21"/>
    <property type="match status" value="1"/>
</dbReference>
<evidence type="ECO:0000259" key="1">
    <source>
        <dbReference type="Pfam" id="PF13960"/>
    </source>
</evidence>
<dbReference type="Pfam" id="PF13960">
    <property type="entry name" value="DUF4218"/>
    <property type="match status" value="1"/>
</dbReference>
<reference evidence="2 3" key="1">
    <citation type="submission" date="2021-09" db="EMBL/GenBank/DDBJ databases">
        <title>Genomic insights and catalytic innovation underlie evolution of tropane alkaloids biosynthesis.</title>
        <authorList>
            <person name="Wang Y.-J."/>
            <person name="Tian T."/>
            <person name="Huang J.-P."/>
            <person name="Huang S.-X."/>
        </authorList>
    </citation>
    <scope>NUCLEOTIDE SEQUENCE [LARGE SCALE GENOMIC DNA]</scope>
    <source>
        <strain evidence="2">KIB-2018</strain>
        <tissue evidence="2">Leaf</tissue>
    </source>
</reference>
<dbReference type="Proteomes" id="UP001159364">
    <property type="component" value="Linkage Group LG03"/>
</dbReference>
<evidence type="ECO:0000313" key="2">
    <source>
        <dbReference type="EMBL" id="KAJ8770331.1"/>
    </source>
</evidence>
<feature type="domain" description="DUF4218" evidence="1">
    <location>
        <begin position="641"/>
        <end position="751"/>
    </location>
</feature>
<gene>
    <name evidence="2" type="ORF">K2173_014941</name>
</gene>
<proteinExistence type="predicted"/>
<keyword evidence="3" id="KW-1185">Reference proteome</keyword>
<dbReference type="PANTHER" id="PTHR10775:SF185">
    <property type="entry name" value="OS08G0208400 PROTEIN"/>
    <property type="match status" value="1"/>
</dbReference>
<accession>A0AAV8TTP9</accession>